<sequence length="166" mass="18146">MAVAIDGTLPPRLSCRAGDAFLVQLRSNRLGRFTGCVVLEYAPDDARLVLVNCPMSAFLAMYYVVAKALAAAREAFLDFADKPAVRLLAKVGEEERVHRALETDVQFVDLTFCMGNKLYACKGKPLIDSGDVFLITADAIKSLSVDLIKATCCSVLHEHLNAWAHE</sequence>
<evidence type="ECO:0000313" key="2">
    <source>
        <dbReference type="Proteomes" id="UP000053690"/>
    </source>
</evidence>
<keyword evidence="2" id="KW-1185">Reference proteome</keyword>
<evidence type="ECO:0000313" key="1">
    <source>
        <dbReference type="EMBL" id="KUJ77223.1"/>
    </source>
</evidence>
<accession>A0A0X3TNE4</accession>
<name>A0A0X3TNE4_9RHOB</name>
<dbReference type="AlphaFoldDB" id="A0A0X3TNE4"/>
<dbReference type="EMBL" id="LQBP01000011">
    <property type="protein sequence ID" value="KUJ77223.1"/>
    <property type="molecule type" value="Genomic_DNA"/>
</dbReference>
<gene>
    <name evidence="1" type="ORF">AVO44_17710</name>
</gene>
<organism evidence="1 2">
    <name type="scientific">Ruegeria profundi</name>
    <dbReference type="NCBI Taxonomy" id="1685378"/>
    <lineage>
        <taxon>Bacteria</taxon>
        <taxon>Pseudomonadati</taxon>
        <taxon>Pseudomonadota</taxon>
        <taxon>Alphaproteobacteria</taxon>
        <taxon>Rhodobacterales</taxon>
        <taxon>Roseobacteraceae</taxon>
        <taxon>Ruegeria</taxon>
    </lineage>
</organism>
<dbReference type="Proteomes" id="UP000053690">
    <property type="component" value="Unassembled WGS sequence"/>
</dbReference>
<proteinExistence type="predicted"/>
<comment type="caution">
    <text evidence="1">The sequence shown here is derived from an EMBL/GenBank/DDBJ whole genome shotgun (WGS) entry which is preliminary data.</text>
</comment>
<reference evidence="2" key="1">
    <citation type="submission" date="2015-12" db="EMBL/GenBank/DDBJ databases">
        <authorList>
            <person name="Zhang G."/>
            <person name="Stingl U."/>
        </authorList>
    </citation>
    <scope>NUCLEOTIDE SEQUENCE [LARGE SCALE GENOMIC DNA]</scope>
    <source>
        <strain evidence="2">ZGT108</strain>
    </source>
</reference>
<protein>
    <submittedName>
        <fullName evidence="1">Uncharacterized protein</fullName>
    </submittedName>
</protein>